<sequence>MSQSAPDRQLDDDRATRLARVCADIAQVGDLLGPEPAQALARLRDRSLSDEAVDAVLAEVTELMRLGGLVGGDTIVRGDRYLPLAGIHGRRPEVVRVCPGDLCDRVEIPRPDAGPPPRCAVWDCPLPTFRMDR</sequence>
<dbReference type="eggNOG" id="ENOG50321MG">
    <property type="taxonomic scope" value="Bacteria"/>
</dbReference>
<proteinExistence type="predicted"/>
<evidence type="ECO:0000313" key="1">
    <source>
        <dbReference type="EMBL" id="CCH18339.1"/>
    </source>
</evidence>
<protein>
    <submittedName>
        <fullName evidence="1">Uncharacterized protein</fullName>
    </submittedName>
</protein>
<accession>I0L3E2</accession>
<organism evidence="1 2">
    <name type="scientific">Micromonospora lupini str. Lupac 08</name>
    <dbReference type="NCBI Taxonomy" id="1150864"/>
    <lineage>
        <taxon>Bacteria</taxon>
        <taxon>Bacillati</taxon>
        <taxon>Actinomycetota</taxon>
        <taxon>Actinomycetes</taxon>
        <taxon>Micromonosporales</taxon>
        <taxon>Micromonosporaceae</taxon>
        <taxon>Micromonospora</taxon>
    </lineage>
</organism>
<keyword evidence="2" id="KW-1185">Reference proteome</keyword>
<dbReference type="STRING" id="1150864.MILUP08_43247"/>
<comment type="caution">
    <text evidence="1">The sequence shown here is derived from an EMBL/GenBank/DDBJ whole genome shotgun (WGS) entry which is preliminary data.</text>
</comment>
<dbReference type="EMBL" id="CAIE01000026">
    <property type="protein sequence ID" value="CCH18339.1"/>
    <property type="molecule type" value="Genomic_DNA"/>
</dbReference>
<gene>
    <name evidence="1" type="ORF">MILUP08_43247</name>
</gene>
<reference evidence="2" key="1">
    <citation type="journal article" date="2012" name="J. Bacteriol.">
        <title>Genome Sequence of Micromonospora lupini Lupac 08, Isolated from Root Nodules of Lupinus angustifolius.</title>
        <authorList>
            <person name="Alonso-Vega P."/>
            <person name="Normand P."/>
            <person name="Bacigalupe R."/>
            <person name="Pujic P."/>
            <person name="Lajus A."/>
            <person name="Vallenet D."/>
            <person name="Carro L."/>
            <person name="Coll P."/>
            <person name="Trujillo M.E."/>
        </authorList>
    </citation>
    <scope>NUCLEOTIDE SEQUENCE [LARGE SCALE GENOMIC DNA]</scope>
    <source>
        <strain evidence="2">Lupac 08</strain>
    </source>
</reference>
<dbReference type="RefSeq" id="WP_007459631.1">
    <property type="nucleotide sequence ID" value="NZ_HF570108.1"/>
</dbReference>
<dbReference type="Proteomes" id="UP000003448">
    <property type="component" value="Unassembled WGS sequence"/>
</dbReference>
<evidence type="ECO:0000313" key="2">
    <source>
        <dbReference type="Proteomes" id="UP000003448"/>
    </source>
</evidence>
<dbReference type="OrthoDB" id="3387544at2"/>
<name>I0L3E2_9ACTN</name>
<dbReference type="AlphaFoldDB" id="I0L3E2"/>